<gene>
    <name evidence="2" type="ORF">PIB30_005489</name>
</gene>
<dbReference type="Proteomes" id="UP001341840">
    <property type="component" value="Unassembled WGS sequence"/>
</dbReference>
<protein>
    <submittedName>
        <fullName evidence="2">Uncharacterized protein</fullName>
    </submittedName>
</protein>
<organism evidence="2 3">
    <name type="scientific">Stylosanthes scabra</name>
    <dbReference type="NCBI Taxonomy" id="79078"/>
    <lineage>
        <taxon>Eukaryota</taxon>
        <taxon>Viridiplantae</taxon>
        <taxon>Streptophyta</taxon>
        <taxon>Embryophyta</taxon>
        <taxon>Tracheophyta</taxon>
        <taxon>Spermatophyta</taxon>
        <taxon>Magnoliopsida</taxon>
        <taxon>eudicotyledons</taxon>
        <taxon>Gunneridae</taxon>
        <taxon>Pentapetalae</taxon>
        <taxon>rosids</taxon>
        <taxon>fabids</taxon>
        <taxon>Fabales</taxon>
        <taxon>Fabaceae</taxon>
        <taxon>Papilionoideae</taxon>
        <taxon>50 kb inversion clade</taxon>
        <taxon>dalbergioids sensu lato</taxon>
        <taxon>Dalbergieae</taxon>
        <taxon>Pterocarpus clade</taxon>
        <taxon>Stylosanthes</taxon>
    </lineage>
</organism>
<proteinExistence type="predicted"/>
<feature type="compositionally biased region" description="Basic residues" evidence="1">
    <location>
        <begin position="103"/>
        <end position="113"/>
    </location>
</feature>
<name>A0ABU6Z0T3_9FABA</name>
<accession>A0ABU6Z0T3</accession>
<evidence type="ECO:0000313" key="2">
    <source>
        <dbReference type="EMBL" id="MED6216227.1"/>
    </source>
</evidence>
<keyword evidence="3" id="KW-1185">Reference proteome</keyword>
<feature type="region of interest" description="Disordered" evidence="1">
    <location>
        <begin position="88"/>
        <end position="139"/>
    </location>
</feature>
<dbReference type="EMBL" id="JASCZI010271871">
    <property type="protein sequence ID" value="MED6216227.1"/>
    <property type="molecule type" value="Genomic_DNA"/>
</dbReference>
<reference evidence="2 3" key="1">
    <citation type="journal article" date="2023" name="Plants (Basel)">
        <title>Bridging the Gap: Combining Genomics and Transcriptomics Approaches to Understand Stylosanthes scabra, an Orphan Legume from the Brazilian Caatinga.</title>
        <authorList>
            <person name="Ferreira-Neto J.R.C."/>
            <person name="da Silva M.D."/>
            <person name="Binneck E."/>
            <person name="de Melo N.F."/>
            <person name="da Silva R.H."/>
            <person name="de Melo A.L.T.M."/>
            <person name="Pandolfi V."/>
            <person name="Bustamante F.O."/>
            <person name="Brasileiro-Vidal A.C."/>
            <person name="Benko-Iseppon A.M."/>
        </authorList>
    </citation>
    <scope>NUCLEOTIDE SEQUENCE [LARGE SCALE GENOMIC DNA]</scope>
    <source>
        <tissue evidence="2">Leaves</tissue>
    </source>
</reference>
<evidence type="ECO:0000313" key="3">
    <source>
        <dbReference type="Proteomes" id="UP001341840"/>
    </source>
</evidence>
<evidence type="ECO:0000256" key="1">
    <source>
        <dbReference type="SAM" id="MobiDB-lite"/>
    </source>
</evidence>
<sequence length="139" mass="15785">MVYDMSSEASSSRRFLNVTPCFNHRTKFGPTFLKPKRQIRPLHPKYPCIHKHAISPRTPMVRGGTTFSGHNQKVRCVVLLMINGLFKQQPKRNKQSKGEQRWKNGKQRGKKAWGCRYLARGGGGSPIEGVPENPSRANK</sequence>
<comment type="caution">
    <text evidence="2">The sequence shown here is derived from an EMBL/GenBank/DDBJ whole genome shotgun (WGS) entry which is preliminary data.</text>
</comment>